<evidence type="ECO:0000259" key="2">
    <source>
        <dbReference type="Pfam" id="PF14111"/>
    </source>
</evidence>
<name>A0AAV1C3A0_OLDCO</name>
<dbReference type="InterPro" id="IPR026960">
    <property type="entry name" value="RVT-Znf"/>
</dbReference>
<dbReference type="PANTHER" id="PTHR31286:SF167">
    <property type="entry name" value="OS09G0268800 PROTEIN"/>
    <property type="match status" value="1"/>
</dbReference>
<evidence type="ECO:0000313" key="4">
    <source>
        <dbReference type="Proteomes" id="UP001161247"/>
    </source>
</evidence>
<keyword evidence="4" id="KW-1185">Reference proteome</keyword>
<reference evidence="3" key="1">
    <citation type="submission" date="2023-03" db="EMBL/GenBank/DDBJ databases">
        <authorList>
            <person name="Julca I."/>
        </authorList>
    </citation>
    <scope>NUCLEOTIDE SEQUENCE</scope>
</reference>
<dbReference type="InterPro" id="IPR025558">
    <property type="entry name" value="DUF4283"/>
</dbReference>
<dbReference type="AlphaFoldDB" id="A0AAV1C3A0"/>
<dbReference type="InterPro" id="IPR040256">
    <property type="entry name" value="At4g02000-like"/>
</dbReference>
<gene>
    <name evidence="3" type="ORF">OLC1_LOCUS2358</name>
</gene>
<sequence length="517" mass="59008">MVTEEELEHIIGRLSLRENESVQHSTNSLSFTRIDPFLTVVGKLHCPRVVSHDAIGTHCRNIWLNRLGFTVRPVGENLVHFKFNDRIDRARVLHGEPWLLVRKHLLVLKPDDDLSADFRICPWWIQLHHCPLYLMNEDFAIFAGNLIAQFMEIFTDADRNCIGRFLRIKVNIDIQKPLMQVLQFEHDASLLSPYLVTVPMLLDTPARKAARRFNTAHNRILQNAPVDVPSVQTGKRKWCVEDFDGQDFQMIDVEVIGKESRTECVTISEDFSVAIESMDGGFTHQTMANSIRPASVQDPLWKRLWKLKLPSRTLLFIWRLCTNSLPTSTNLASRHLTVDLDCPFCHQSSLDSCPTFFYCPFAVQTFRIAGIHQQILEFRRSLSELWTRAIFLNAQFTSAAFFAALLSGIWQARNSFLFEQKIISAWSMVLQASRVVYDFSKINGRSANPEHVSSVFPLFQPPPDDAVKVYFDGAISSSRRCAGAGIFIQAPDGHFIHGMARQFPDIFDSNLAEALVF</sequence>
<proteinExistence type="predicted"/>
<dbReference type="EMBL" id="OX459118">
    <property type="protein sequence ID" value="CAI9090124.1"/>
    <property type="molecule type" value="Genomic_DNA"/>
</dbReference>
<feature type="domain" description="DUF4283" evidence="2">
    <location>
        <begin position="39"/>
        <end position="108"/>
    </location>
</feature>
<organism evidence="3 4">
    <name type="scientific">Oldenlandia corymbosa var. corymbosa</name>
    <dbReference type="NCBI Taxonomy" id="529605"/>
    <lineage>
        <taxon>Eukaryota</taxon>
        <taxon>Viridiplantae</taxon>
        <taxon>Streptophyta</taxon>
        <taxon>Embryophyta</taxon>
        <taxon>Tracheophyta</taxon>
        <taxon>Spermatophyta</taxon>
        <taxon>Magnoliopsida</taxon>
        <taxon>eudicotyledons</taxon>
        <taxon>Gunneridae</taxon>
        <taxon>Pentapetalae</taxon>
        <taxon>asterids</taxon>
        <taxon>lamiids</taxon>
        <taxon>Gentianales</taxon>
        <taxon>Rubiaceae</taxon>
        <taxon>Rubioideae</taxon>
        <taxon>Spermacoceae</taxon>
        <taxon>Hedyotis-Oldenlandia complex</taxon>
        <taxon>Oldenlandia</taxon>
    </lineage>
</organism>
<evidence type="ECO:0000259" key="1">
    <source>
        <dbReference type="Pfam" id="PF13966"/>
    </source>
</evidence>
<dbReference type="Proteomes" id="UP001161247">
    <property type="component" value="Chromosome 1"/>
</dbReference>
<dbReference type="Pfam" id="PF14111">
    <property type="entry name" value="DUF4283"/>
    <property type="match status" value="1"/>
</dbReference>
<feature type="domain" description="Reverse transcriptase zinc-binding" evidence="1">
    <location>
        <begin position="282"/>
        <end position="364"/>
    </location>
</feature>
<evidence type="ECO:0000313" key="3">
    <source>
        <dbReference type="EMBL" id="CAI9090124.1"/>
    </source>
</evidence>
<accession>A0AAV1C3A0</accession>
<dbReference type="Pfam" id="PF13966">
    <property type="entry name" value="zf-RVT"/>
    <property type="match status" value="1"/>
</dbReference>
<dbReference type="PANTHER" id="PTHR31286">
    <property type="entry name" value="GLYCINE-RICH CELL WALL STRUCTURAL PROTEIN 1.8-LIKE"/>
    <property type="match status" value="1"/>
</dbReference>
<protein>
    <submittedName>
        <fullName evidence="3">OLC1v1024818C1</fullName>
    </submittedName>
</protein>